<organism evidence="1 2">
    <name type="scientific">Bacteroides faecichinchillae</name>
    <dbReference type="NCBI Taxonomy" id="871325"/>
    <lineage>
        <taxon>Bacteria</taxon>
        <taxon>Pseudomonadati</taxon>
        <taxon>Bacteroidota</taxon>
        <taxon>Bacteroidia</taxon>
        <taxon>Bacteroidales</taxon>
        <taxon>Bacteroidaceae</taxon>
        <taxon>Bacteroides</taxon>
    </lineage>
</organism>
<accession>A0A1M5B3C9</accession>
<dbReference type="Proteomes" id="UP000184436">
    <property type="component" value="Unassembled WGS sequence"/>
</dbReference>
<sequence>MIMGSIYKARLLNKINNDEMLRLCSIVTRAFLPDLKRLPDYLEENTKISIEAQSFINLGLIDNFLGGVWTNHESCCLNDTGKLLHGILSESGRLQYN</sequence>
<protein>
    <submittedName>
        <fullName evidence="1">Uncharacterized protein</fullName>
    </submittedName>
</protein>
<name>A0A1M5B3C9_9BACE</name>
<gene>
    <name evidence="1" type="ORF">SAMN05444349_11745</name>
</gene>
<evidence type="ECO:0000313" key="1">
    <source>
        <dbReference type="EMBL" id="SHF36837.1"/>
    </source>
</evidence>
<proteinExistence type="predicted"/>
<dbReference type="AlphaFoldDB" id="A0A1M5B3C9"/>
<keyword evidence="2" id="KW-1185">Reference proteome</keyword>
<reference evidence="1 2" key="1">
    <citation type="submission" date="2016-11" db="EMBL/GenBank/DDBJ databases">
        <authorList>
            <person name="Jaros S."/>
            <person name="Januszkiewicz K."/>
            <person name="Wedrychowicz H."/>
        </authorList>
    </citation>
    <scope>NUCLEOTIDE SEQUENCE [LARGE SCALE GENOMIC DNA]</scope>
    <source>
        <strain evidence="1 2">DSM 26883</strain>
    </source>
</reference>
<evidence type="ECO:0000313" key="2">
    <source>
        <dbReference type="Proteomes" id="UP000184436"/>
    </source>
</evidence>
<dbReference type="EMBL" id="FQVD01000017">
    <property type="protein sequence ID" value="SHF36837.1"/>
    <property type="molecule type" value="Genomic_DNA"/>
</dbReference>
<dbReference type="STRING" id="871325.SAMN05444349_11745"/>